<accession>F0XRP0</accession>
<evidence type="ECO:0000256" key="1">
    <source>
        <dbReference type="ARBA" id="ARBA00022723"/>
    </source>
</evidence>
<dbReference type="GO" id="GO:0008270">
    <property type="term" value="F:zinc ion binding"/>
    <property type="evidence" value="ECO:0007669"/>
    <property type="project" value="UniProtKB-KW"/>
</dbReference>
<dbReference type="Gene3D" id="1.10.220.160">
    <property type="match status" value="1"/>
</dbReference>
<dbReference type="InterPro" id="IPR002893">
    <property type="entry name" value="Znf_MYND"/>
</dbReference>
<dbReference type="InterPro" id="IPR050869">
    <property type="entry name" value="H3K4_H4K5_MeTrfase"/>
</dbReference>
<dbReference type="SUPFAM" id="SSF82199">
    <property type="entry name" value="SET domain"/>
    <property type="match status" value="1"/>
</dbReference>
<dbReference type="Pfam" id="PF00856">
    <property type="entry name" value="SET"/>
    <property type="match status" value="1"/>
</dbReference>
<evidence type="ECO:0000256" key="5">
    <source>
        <dbReference type="SAM" id="MobiDB-lite"/>
    </source>
</evidence>
<evidence type="ECO:0000259" key="6">
    <source>
        <dbReference type="PROSITE" id="PS50280"/>
    </source>
</evidence>
<dbReference type="Gene3D" id="2.170.270.10">
    <property type="entry name" value="SET domain"/>
    <property type="match status" value="1"/>
</dbReference>
<dbReference type="FunCoup" id="F0XRP0">
    <property type="interactions" value="571"/>
</dbReference>
<dbReference type="Gene3D" id="6.10.140.2220">
    <property type="match status" value="1"/>
</dbReference>
<dbReference type="GeneID" id="25981575"/>
<keyword evidence="3" id="KW-0862">Zinc</keyword>
<dbReference type="Pfam" id="PF01753">
    <property type="entry name" value="zf-MYND"/>
    <property type="match status" value="1"/>
</dbReference>
<feature type="domain" description="SET" evidence="6">
    <location>
        <begin position="6"/>
        <end position="285"/>
    </location>
</feature>
<evidence type="ECO:0000313" key="9">
    <source>
        <dbReference type="Proteomes" id="UP000007796"/>
    </source>
</evidence>
<dbReference type="PANTHER" id="PTHR12197:SF251">
    <property type="entry name" value="EG:BACR7C10.4 PROTEIN"/>
    <property type="match status" value="1"/>
</dbReference>
<proteinExistence type="predicted"/>
<dbReference type="PROSITE" id="PS50865">
    <property type="entry name" value="ZF_MYND_2"/>
    <property type="match status" value="1"/>
</dbReference>
<dbReference type="eggNOG" id="KOG2084">
    <property type="taxonomic scope" value="Eukaryota"/>
</dbReference>
<dbReference type="OrthoDB" id="265717at2759"/>
<gene>
    <name evidence="8" type="ORF">CMQ_7972</name>
</gene>
<dbReference type="EMBL" id="GL629990">
    <property type="protein sequence ID" value="EFW99604.1"/>
    <property type="molecule type" value="Genomic_DNA"/>
</dbReference>
<evidence type="ECO:0000259" key="7">
    <source>
        <dbReference type="PROSITE" id="PS50865"/>
    </source>
</evidence>
<feature type="domain" description="MYND-type" evidence="7">
    <location>
        <begin position="69"/>
        <end position="108"/>
    </location>
</feature>
<dbReference type="RefSeq" id="XP_014169087.1">
    <property type="nucleotide sequence ID" value="XM_014313612.1"/>
</dbReference>
<dbReference type="InterPro" id="IPR001214">
    <property type="entry name" value="SET_dom"/>
</dbReference>
<dbReference type="SUPFAM" id="SSF144232">
    <property type="entry name" value="HIT/MYND zinc finger-like"/>
    <property type="match status" value="1"/>
</dbReference>
<dbReference type="GO" id="GO:0005634">
    <property type="term" value="C:nucleus"/>
    <property type="evidence" value="ECO:0007669"/>
    <property type="project" value="TreeGrafter"/>
</dbReference>
<evidence type="ECO:0000313" key="8">
    <source>
        <dbReference type="EMBL" id="EFW99604.1"/>
    </source>
</evidence>
<organism evidence="9">
    <name type="scientific">Grosmannia clavigera (strain kw1407 / UAMH 11150)</name>
    <name type="common">Blue stain fungus</name>
    <name type="synonym">Graphiocladiella clavigera</name>
    <dbReference type="NCBI Taxonomy" id="655863"/>
    <lineage>
        <taxon>Eukaryota</taxon>
        <taxon>Fungi</taxon>
        <taxon>Dikarya</taxon>
        <taxon>Ascomycota</taxon>
        <taxon>Pezizomycotina</taxon>
        <taxon>Sordariomycetes</taxon>
        <taxon>Sordariomycetidae</taxon>
        <taxon>Ophiostomatales</taxon>
        <taxon>Ophiostomataceae</taxon>
        <taxon>Leptographium</taxon>
    </lineage>
</organism>
<dbReference type="PROSITE" id="PS01360">
    <property type="entry name" value="ZF_MYND_1"/>
    <property type="match status" value="1"/>
</dbReference>
<feature type="region of interest" description="Disordered" evidence="5">
    <location>
        <begin position="119"/>
        <end position="144"/>
    </location>
</feature>
<keyword evidence="1" id="KW-0479">Metal-binding</keyword>
<dbReference type="PROSITE" id="PS50280">
    <property type="entry name" value="SET"/>
    <property type="match status" value="1"/>
</dbReference>
<keyword evidence="2 4" id="KW-0863">Zinc-finger</keyword>
<dbReference type="InParanoid" id="F0XRP0"/>
<reference evidence="8 9" key="1">
    <citation type="journal article" date="2011" name="Proc. Natl. Acad. Sci. U.S.A.">
        <title>Genome and transcriptome analyses of the mountain pine beetle-fungal symbiont Grosmannia clavigera, a lodgepole pine pathogen.</title>
        <authorList>
            <person name="DiGuistini S."/>
            <person name="Wang Y."/>
            <person name="Liao N.Y."/>
            <person name="Taylor G."/>
            <person name="Tanguay P."/>
            <person name="Feau N."/>
            <person name="Henrissat B."/>
            <person name="Chan S.K."/>
            <person name="Hesse-Orce U."/>
            <person name="Alamouti S.M."/>
            <person name="Tsui C.K.M."/>
            <person name="Docking R.T."/>
            <person name="Levasseur A."/>
            <person name="Haridas S."/>
            <person name="Robertson G."/>
            <person name="Birol I."/>
            <person name="Holt R.A."/>
            <person name="Marra M.A."/>
            <person name="Hamelin R.C."/>
            <person name="Hirst M."/>
            <person name="Jones S.J.M."/>
            <person name="Bohlmann J."/>
            <person name="Breuil C."/>
        </authorList>
    </citation>
    <scope>NUCLEOTIDE SEQUENCE [LARGE SCALE GENOMIC DNA]</scope>
    <source>
        <strain evidence="9">kw1407 / UAMH 11150</strain>
    </source>
</reference>
<dbReference type="PANTHER" id="PTHR12197">
    <property type="entry name" value="HISTONE-LYSINE N-METHYLTRANSFERASE SMYD"/>
    <property type="match status" value="1"/>
</dbReference>
<dbReference type="HOGENOM" id="CLU_018406_5_3_1"/>
<dbReference type="AlphaFoldDB" id="F0XRP0"/>
<keyword evidence="9" id="KW-1185">Reference proteome</keyword>
<evidence type="ECO:0000256" key="4">
    <source>
        <dbReference type="PROSITE-ProRule" id="PRU00134"/>
    </source>
</evidence>
<sequence length="576" mass="63246">MAAPLSGIEIRGDRLKDEDEGTALESAGRRDGRGRGFFATRDFAPGAVVAEFSEPLVVVPFGVAAAQTCNHCLDPRRPAKACTGCRAVAYCGSRCQRAHWTAVHKLECRVLKKALEMSREAEEEKEKEEQKKGDESDSTALTRTTPSTLRIVPAPVRALLQILLQWPAVKDTVAGLEGNVAGFRARPDLWKDFEVQASAACALAGWPATDASLAIAVEAMCKIHTNSFDRSDVDVAYTGTFLDAHLAMANHSCVPNAVVSFAGRKAFLRAEQAIRAGDEVTISYIDYTKPKSVRQRGLDLYHFTCDCARCADDLDVYQVCRASPLVALNAFSFVPNVAVLRNPPLDRKGLPVTSAQIDQIYDDCRPEQPVPPSGRLASLRRAWALCRPLVRARRWAVEPLAHVFQQAIVYYSEQHNFAHALAVECFVALRSDPYKYVAPFAQWRLKGLLLIAKTITNTAIDPTPSSSPSALQAALAPLADGALYEAILLMVLRYGPMGHSDEWELLDTAREMLQDVRSVPDRDLISAALHHWIQDPTEPAAARFFRDNILPPVERLADLAVDILKADLEPQSIEAA</sequence>
<dbReference type="InterPro" id="IPR046341">
    <property type="entry name" value="SET_dom_sf"/>
</dbReference>
<dbReference type="SMART" id="SM00317">
    <property type="entry name" value="SET"/>
    <property type="match status" value="1"/>
</dbReference>
<name>F0XRP0_GROCL</name>
<dbReference type="STRING" id="655863.F0XRP0"/>
<protein>
    <submittedName>
        <fullName evidence="8">Set and mynd domain protein</fullName>
    </submittedName>
</protein>
<feature type="compositionally biased region" description="Basic and acidic residues" evidence="5">
    <location>
        <begin position="119"/>
        <end position="135"/>
    </location>
</feature>
<evidence type="ECO:0000256" key="2">
    <source>
        <dbReference type="ARBA" id="ARBA00022771"/>
    </source>
</evidence>
<evidence type="ECO:0000256" key="3">
    <source>
        <dbReference type="ARBA" id="ARBA00022833"/>
    </source>
</evidence>
<dbReference type="Proteomes" id="UP000007796">
    <property type="component" value="Unassembled WGS sequence"/>
</dbReference>